<sequence>MTIRTNHYEVAFEAFLREEKVPYIAVDERRRALLGSGSLKSLDFIASPSGGDMSWLIDIKGRKFPSGRRNRYWKNWTTTDDLQSLSQWQRLLGPQFRGLLVFAYEVIGEMAPVPERLLFTHQERLYAFIGVRLDLYLAWARKISPRWKTMAMPTTAFRQLAEPLQITLQTPIVSGGDFDQRRLSDTMPAIA</sequence>
<dbReference type="AlphaFoldDB" id="A0A368KT31"/>
<dbReference type="EMBL" id="QPEX01000011">
    <property type="protein sequence ID" value="RCS52786.1"/>
    <property type="molecule type" value="Genomic_DNA"/>
</dbReference>
<organism evidence="1 2">
    <name type="scientific">Bremerella cremea</name>
    <dbReference type="NCBI Taxonomy" id="1031537"/>
    <lineage>
        <taxon>Bacteria</taxon>
        <taxon>Pseudomonadati</taxon>
        <taxon>Planctomycetota</taxon>
        <taxon>Planctomycetia</taxon>
        <taxon>Pirellulales</taxon>
        <taxon>Pirellulaceae</taxon>
        <taxon>Bremerella</taxon>
    </lineage>
</organism>
<name>A0A368KT31_9BACT</name>
<gene>
    <name evidence="1" type="ORF">DTL42_08090</name>
</gene>
<evidence type="ECO:0000313" key="1">
    <source>
        <dbReference type="EMBL" id="RCS52786.1"/>
    </source>
</evidence>
<accession>A0A368KT31</accession>
<protein>
    <submittedName>
        <fullName evidence="1">Uncharacterized protein</fullName>
    </submittedName>
</protein>
<dbReference type="NCBIfam" id="NF038001">
    <property type="entry name" value="HYExAFE"/>
    <property type="match status" value="1"/>
</dbReference>
<dbReference type="OrthoDB" id="272676at2"/>
<evidence type="ECO:0000313" key="2">
    <source>
        <dbReference type="Proteomes" id="UP000253562"/>
    </source>
</evidence>
<proteinExistence type="predicted"/>
<dbReference type="Proteomes" id="UP000253562">
    <property type="component" value="Unassembled WGS sequence"/>
</dbReference>
<comment type="caution">
    <text evidence="1">The sequence shown here is derived from an EMBL/GenBank/DDBJ whole genome shotgun (WGS) entry which is preliminary data.</text>
</comment>
<reference evidence="1 2" key="1">
    <citation type="submission" date="2018-07" db="EMBL/GenBank/DDBJ databases">
        <title>Comparative genomes isolates from brazilian mangrove.</title>
        <authorList>
            <person name="De Araujo J.E."/>
            <person name="Taketani R.G."/>
            <person name="Silva M.C.P."/>
            <person name="Lourenco M.V."/>
            <person name="Oliveira V.M."/>
            <person name="Andreote F.D."/>
        </authorList>
    </citation>
    <scope>NUCLEOTIDE SEQUENCE [LARGE SCALE GENOMIC DNA]</scope>
    <source>
        <strain evidence="1 2">HEX PRIS-MGV</strain>
    </source>
</reference>
<dbReference type="InterPro" id="IPR049797">
    <property type="entry name" value="HYExAFE"/>
</dbReference>
<dbReference type="RefSeq" id="WP_114368211.1">
    <property type="nucleotide sequence ID" value="NZ_QPEX01000011.1"/>
</dbReference>